<proteinExistence type="predicted"/>
<sequence>MGRPNLEPILVDSNPLLEPAGYGAGASSFTRDPVADIRAYSPVQPGPPRLCWVLFQEFRPTELQVKKAVI</sequence>
<organism evidence="1 2">
    <name type="scientific">Plasmopara halstedii</name>
    <name type="common">Downy mildew of sunflower</name>
    <dbReference type="NCBI Taxonomy" id="4781"/>
    <lineage>
        <taxon>Eukaryota</taxon>
        <taxon>Sar</taxon>
        <taxon>Stramenopiles</taxon>
        <taxon>Oomycota</taxon>
        <taxon>Peronosporomycetes</taxon>
        <taxon>Peronosporales</taxon>
        <taxon>Peronosporaceae</taxon>
        <taxon>Plasmopara</taxon>
    </lineage>
</organism>
<name>A0A0P1AWA1_PLAHL</name>
<dbReference type="EMBL" id="CCYD01001336">
    <property type="protein sequence ID" value="CEG44925.1"/>
    <property type="molecule type" value="Genomic_DNA"/>
</dbReference>
<keyword evidence="2" id="KW-1185">Reference proteome</keyword>
<dbReference type="GeneID" id="36396304"/>
<reference evidence="2" key="1">
    <citation type="submission" date="2014-09" db="EMBL/GenBank/DDBJ databases">
        <authorList>
            <person name="Sharma Rahul"/>
            <person name="Thines Marco"/>
        </authorList>
    </citation>
    <scope>NUCLEOTIDE SEQUENCE [LARGE SCALE GENOMIC DNA]</scope>
</reference>
<dbReference type="AlphaFoldDB" id="A0A0P1AWA1"/>
<evidence type="ECO:0000313" key="1">
    <source>
        <dbReference type="EMBL" id="CEG44925.1"/>
    </source>
</evidence>
<evidence type="ECO:0000313" key="2">
    <source>
        <dbReference type="Proteomes" id="UP000054928"/>
    </source>
</evidence>
<dbReference type="RefSeq" id="XP_024581294.1">
    <property type="nucleotide sequence ID" value="XM_024731081.1"/>
</dbReference>
<protein>
    <submittedName>
        <fullName evidence="1">Uncharacterized protein</fullName>
    </submittedName>
</protein>
<accession>A0A0P1AWA1</accession>
<dbReference type="Proteomes" id="UP000054928">
    <property type="component" value="Unassembled WGS sequence"/>
</dbReference>